<keyword evidence="2" id="KW-0472">Membrane</keyword>
<reference evidence="3" key="1">
    <citation type="submission" date="2020-11" db="EMBL/GenBank/DDBJ databases">
        <authorList>
            <person name="Tran Van P."/>
        </authorList>
    </citation>
    <scope>NUCLEOTIDE SEQUENCE</scope>
</reference>
<keyword evidence="2" id="KW-0812">Transmembrane</keyword>
<dbReference type="EMBL" id="OB661956">
    <property type="protein sequence ID" value="CAD7229249.1"/>
    <property type="molecule type" value="Genomic_DNA"/>
</dbReference>
<protein>
    <submittedName>
        <fullName evidence="3">Uncharacterized protein</fullName>
    </submittedName>
</protein>
<dbReference type="AlphaFoldDB" id="A0A7R8WF80"/>
<proteinExistence type="predicted"/>
<keyword evidence="2" id="KW-1133">Transmembrane helix</keyword>
<sequence>MSGSRDHYTTPSLQQKQEHEPMAENIHPGVWVEASEDYSYLCLGALGLSMITVGVLVLIFFQKFVTNIIHQH</sequence>
<gene>
    <name evidence="3" type="ORF">CTOB1V02_LOCUS7122</name>
</gene>
<accession>A0A7R8WF80</accession>
<evidence type="ECO:0000256" key="1">
    <source>
        <dbReference type="SAM" id="MobiDB-lite"/>
    </source>
</evidence>
<organism evidence="3">
    <name type="scientific">Cyprideis torosa</name>
    <dbReference type="NCBI Taxonomy" id="163714"/>
    <lineage>
        <taxon>Eukaryota</taxon>
        <taxon>Metazoa</taxon>
        <taxon>Ecdysozoa</taxon>
        <taxon>Arthropoda</taxon>
        <taxon>Crustacea</taxon>
        <taxon>Oligostraca</taxon>
        <taxon>Ostracoda</taxon>
        <taxon>Podocopa</taxon>
        <taxon>Podocopida</taxon>
        <taxon>Cytherocopina</taxon>
        <taxon>Cytheroidea</taxon>
        <taxon>Cytherideidae</taxon>
        <taxon>Cyprideis</taxon>
    </lineage>
</organism>
<evidence type="ECO:0000313" key="3">
    <source>
        <dbReference type="EMBL" id="CAD7229249.1"/>
    </source>
</evidence>
<feature type="region of interest" description="Disordered" evidence="1">
    <location>
        <begin position="1"/>
        <end position="22"/>
    </location>
</feature>
<feature type="transmembrane region" description="Helical" evidence="2">
    <location>
        <begin position="38"/>
        <end position="61"/>
    </location>
</feature>
<evidence type="ECO:0000256" key="2">
    <source>
        <dbReference type="SAM" id="Phobius"/>
    </source>
</evidence>
<name>A0A7R8WF80_9CRUS</name>